<proteinExistence type="inferred from homology"/>
<comment type="caution">
    <text evidence="6">The sequence shown here is derived from an EMBL/GenBank/DDBJ whole genome shotgun (WGS) entry which is preliminary data.</text>
</comment>
<name>A0A5C5GHJ7_9RHOB</name>
<dbReference type="Gene3D" id="3.40.640.10">
    <property type="entry name" value="Type I PLP-dependent aspartate aminotransferase-like (Major domain)"/>
    <property type="match status" value="1"/>
</dbReference>
<feature type="domain" description="Aromatic amino acid beta-eliminating lyase/threonine aldolase" evidence="5">
    <location>
        <begin position="3"/>
        <end position="293"/>
    </location>
</feature>
<keyword evidence="4" id="KW-0663">Pyridoxal phosphate</keyword>
<dbReference type="EMBL" id="VFFF01000001">
    <property type="protein sequence ID" value="TNY33587.1"/>
    <property type="molecule type" value="Genomic_DNA"/>
</dbReference>
<evidence type="ECO:0000313" key="7">
    <source>
        <dbReference type="Proteomes" id="UP000314011"/>
    </source>
</evidence>
<dbReference type="Proteomes" id="UP000314011">
    <property type="component" value="Unassembled WGS sequence"/>
</dbReference>
<dbReference type="InterPro" id="IPR015422">
    <property type="entry name" value="PyrdxlP-dep_Trfase_small"/>
</dbReference>
<dbReference type="OrthoDB" id="9774495at2"/>
<dbReference type="InterPro" id="IPR015421">
    <property type="entry name" value="PyrdxlP-dep_Trfase_major"/>
</dbReference>
<evidence type="ECO:0000256" key="4">
    <source>
        <dbReference type="ARBA" id="ARBA00022898"/>
    </source>
</evidence>
<accession>A0A5C5GHJ7</accession>
<dbReference type="InterPro" id="IPR001597">
    <property type="entry name" value="ArAA_b-elim_lyase/Thr_aldolase"/>
</dbReference>
<protein>
    <submittedName>
        <fullName evidence="6">Low specificity L-threonine aldolase</fullName>
    </submittedName>
</protein>
<organism evidence="6 7">
    <name type="scientific">Pelagovum pacificum</name>
    <dbReference type="NCBI Taxonomy" id="2588711"/>
    <lineage>
        <taxon>Bacteria</taxon>
        <taxon>Pseudomonadati</taxon>
        <taxon>Pseudomonadota</taxon>
        <taxon>Alphaproteobacteria</taxon>
        <taxon>Rhodobacterales</taxon>
        <taxon>Paracoccaceae</taxon>
        <taxon>Pelagovum</taxon>
    </lineage>
</organism>
<dbReference type="GO" id="GO:0006520">
    <property type="term" value="P:amino acid metabolic process"/>
    <property type="evidence" value="ECO:0007669"/>
    <property type="project" value="InterPro"/>
</dbReference>
<evidence type="ECO:0000259" key="5">
    <source>
        <dbReference type="Pfam" id="PF01212"/>
    </source>
</evidence>
<dbReference type="PANTHER" id="PTHR48097:SF5">
    <property type="entry name" value="LOW SPECIFICITY L-THREONINE ALDOLASE"/>
    <property type="match status" value="1"/>
</dbReference>
<dbReference type="AlphaFoldDB" id="A0A5C5GHJ7"/>
<evidence type="ECO:0000256" key="3">
    <source>
        <dbReference type="ARBA" id="ARBA00011881"/>
    </source>
</evidence>
<dbReference type="PANTHER" id="PTHR48097">
    <property type="entry name" value="L-THREONINE ALDOLASE-RELATED"/>
    <property type="match status" value="1"/>
</dbReference>
<dbReference type="Gene3D" id="3.90.1150.10">
    <property type="entry name" value="Aspartate Aminotransferase, domain 1"/>
    <property type="match status" value="1"/>
</dbReference>
<dbReference type="RefSeq" id="WP_140194275.1">
    <property type="nucleotide sequence ID" value="NZ_CP065915.1"/>
</dbReference>
<sequence length="355" mass="37590">MFFASDNAGPAHPAILDALSDANRGYQSGYGADPLTAEVQEMVREIFEAPRAAVHLVGTGTAANTLLLATMANPWETVFCTGESHISDDECNGVEAASGGASLTHVPSKGAKMTAEALADVLQVRGAHGVHTPQRGPVSITSVTERGTIYSVEEISAITDVAKSYGLKTHLDGARFANALVSLGCTPAEMTWKAGVDAVSFGGTKNGCLGVEACILFDPDDSWQFQLRRKRGGHLYSKHRLLSAQMKGYLTDGLWLDLARQANVAAARLKAGIEAAGLGDSLVTDPAANMLYVRWPRRVHQALTDAGATYYLTRGSLDGSNPDELLTGRLVCDWSMTDEGVDEFLGHLQGARAAA</sequence>
<evidence type="ECO:0000256" key="2">
    <source>
        <dbReference type="ARBA" id="ARBA00006966"/>
    </source>
</evidence>
<keyword evidence="7" id="KW-1185">Reference proteome</keyword>
<dbReference type="InterPro" id="IPR015424">
    <property type="entry name" value="PyrdxlP-dep_Trfase"/>
</dbReference>
<dbReference type="GO" id="GO:0016829">
    <property type="term" value="F:lyase activity"/>
    <property type="evidence" value="ECO:0007669"/>
    <property type="project" value="InterPro"/>
</dbReference>
<comment type="similarity">
    <text evidence="2">Belongs to the threonine aldolase family.</text>
</comment>
<evidence type="ECO:0000313" key="6">
    <source>
        <dbReference type="EMBL" id="TNY33587.1"/>
    </source>
</evidence>
<comment type="subunit">
    <text evidence="3">Homotetramer.</text>
</comment>
<gene>
    <name evidence="6" type="ORF">FHY64_10025</name>
</gene>
<comment type="cofactor">
    <cofactor evidence="1">
        <name>pyridoxal 5'-phosphate</name>
        <dbReference type="ChEBI" id="CHEBI:597326"/>
    </cofactor>
</comment>
<reference evidence="6 7" key="1">
    <citation type="submission" date="2019-06" db="EMBL/GenBank/DDBJ databases">
        <title>Genome of new Rhodobacteraceae sp. SM1903.</title>
        <authorList>
            <person name="Ren X."/>
        </authorList>
    </citation>
    <scope>NUCLEOTIDE SEQUENCE [LARGE SCALE GENOMIC DNA]</scope>
    <source>
        <strain evidence="6 7">SM1903</strain>
    </source>
</reference>
<evidence type="ECO:0000256" key="1">
    <source>
        <dbReference type="ARBA" id="ARBA00001933"/>
    </source>
</evidence>
<dbReference type="SUPFAM" id="SSF53383">
    <property type="entry name" value="PLP-dependent transferases"/>
    <property type="match status" value="1"/>
</dbReference>
<dbReference type="Pfam" id="PF01212">
    <property type="entry name" value="Beta_elim_lyase"/>
    <property type="match status" value="1"/>
</dbReference>